<dbReference type="Pfam" id="PF04042">
    <property type="entry name" value="DNA_pol_E_B"/>
    <property type="match status" value="1"/>
</dbReference>
<dbReference type="Gene3D" id="3.30.160.60">
    <property type="entry name" value="Classic Zinc Finger"/>
    <property type="match status" value="1"/>
</dbReference>
<dbReference type="GO" id="GO:0030619">
    <property type="term" value="F:U1 snRNA binding"/>
    <property type="evidence" value="ECO:0007669"/>
    <property type="project" value="UniProtKB-UniRule"/>
</dbReference>
<keyword evidence="5 12" id="KW-0863">Zinc-finger</keyword>
<dbReference type="GO" id="GO:0006261">
    <property type="term" value="P:DNA-templated DNA replication"/>
    <property type="evidence" value="ECO:0007669"/>
    <property type="project" value="InterPro"/>
</dbReference>
<dbReference type="GO" id="GO:0003677">
    <property type="term" value="F:DNA binding"/>
    <property type="evidence" value="ECO:0007669"/>
    <property type="project" value="UniProtKB-KW"/>
</dbReference>
<keyword evidence="8" id="KW-0238">DNA-binding</keyword>
<evidence type="ECO:0000256" key="1">
    <source>
        <dbReference type="ARBA" id="ARBA00004123"/>
    </source>
</evidence>
<comment type="similarity">
    <text evidence="2">Belongs to the DNA polymerase epsilon subunit B family.</text>
</comment>
<name>A0AA36H5F3_CYLNA</name>
<gene>
    <name evidence="14" type="ORF">CYNAS_LOCUS16439</name>
</gene>
<proteinExistence type="inferred from homology"/>
<dbReference type="GO" id="GO:0000395">
    <property type="term" value="P:mRNA 5'-splice site recognition"/>
    <property type="evidence" value="ECO:0007669"/>
    <property type="project" value="UniProtKB-UniRule"/>
</dbReference>
<dbReference type="AlphaFoldDB" id="A0AA36H5F3"/>
<dbReference type="SUPFAM" id="SSF57667">
    <property type="entry name" value="beta-beta-alpha zinc fingers"/>
    <property type="match status" value="1"/>
</dbReference>
<evidence type="ECO:0000259" key="13">
    <source>
        <dbReference type="PROSITE" id="PS50171"/>
    </source>
</evidence>
<dbReference type="GO" id="GO:0000243">
    <property type="term" value="C:commitment complex"/>
    <property type="evidence" value="ECO:0007669"/>
    <property type="project" value="UniProtKB-UniRule"/>
</dbReference>
<evidence type="ECO:0000256" key="7">
    <source>
        <dbReference type="ARBA" id="ARBA00022884"/>
    </source>
</evidence>
<evidence type="ECO:0000256" key="6">
    <source>
        <dbReference type="ARBA" id="ARBA00022833"/>
    </source>
</evidence>
<evidence type="ECO:0000256" key="8">
    <source>
        <dbReference type="ARBA" id="ARBA00023125"/>
    </source>
</evidence>
<feature type="domain" description="Matrin-type" evidence="13">
    <location>
        <begin position="4"/>
        <end position="36"/>
    </location>
</feature>
<dbReference type="GO" id="GO:0008270">
    <property type="term" value="F:zinc ion binding"/>
    <property type="evidence" value="ECO:0007669"/>
    <property type="project" value="UniProtKB-UniRule"/>
</dbReference>
<keyword evidence="4 12" id="KW-0479">Metal-binding</keyword>
<dbReference type="PANTHER" id="PTHR12708:SF0">
    <property type="entry name" value="DNA POLYMERASE EPSILON SUBUNIT 2"/>
    <property type="match status" value="1"/>
</dbReference>
<dbReference type="PANTHER" id="PTHR12708">
    <property type="entry name" value="DNA POLYMERASE EPSILON SUBUNIT B"/>
    <property type="match status" value="1"/>
</dbReference>
<dbReference type="InterPro" id="IPR007185">
    <property type="entry name" value="DNA_pol_a/d/e_bsu"/>
</dbReference>
<comment type="subunit">
    <text evidence="11">Component of the U1 snRNP. The U1 snRNP is composed of the U1 snRNA and the 7 core Sm proteins SNRPB, SNRPD1, SNRPD2, SNRPD3, SNRPE, SNRPF and SNRPG that assemble in a heptameric protein ring on the Sm site of the small nuclear RNA to form the core snRNP, and at least 3 U1 snRNP-specific proteins SNRNP70/U1-70K, SNRPA/U1-A and SNRPC/U1-C. SNRPC/U1-C interacts with U1 snRNA and the 5' splice-site region of the pre-mRNA. Interacts (via N-terminus) with TIA1 (via C-terminus); thereby promoting spliceosomal U1 snRNP recruitment to 5' splice sites.</text>
</comment>
<dbReference type="PROSITE" id="PS50171">
    <property type="entry name" value="ZF_MATRIN"/>
    <property type="match status" value="1"/>
</dbReference>
<dbReference type="GO" id="GO:0008622">
    <property type="term" value="C:epsilon DNA polymerase complex"/>
    <property type="evidence" value="ECO:0007669"/>
    <property type="project" value="InterPro"/>
</dbReference>
<dbReference type="GO" id="GO:0042276">
    <property type="term" value="P:error-prone translesion synthesis"/>
    <property type="evidence" value="ECO:0007669"/>
    <property type="project" value="TreeGrafter"/>
</dbReference>
<dbReference type="GO" id="GO:0071004">
    <property type="term" value="C:U2-type prespliceosome"/>
    <property type="evidence" value="ECO:0007669"/>
    <property type="project" value="UniProtKB-UniRule"/>
</dbReference>
<accession>A0AA36H5F3</accession>
<dbReference type="Proteomes" id="UP001176961">
    <property type="component" value="Unassembled WGS sequence"/>
</dbReference>
<keyword evidence="15" id="KW-1185">Reference proteome</keyword>
<evidence type="ECO:0000256" key="12">
    <source>
        <dbReference type="HAMAP-Rule" id="MF_03153"/>
    </source>
</evidence>
<dbReference type="InterPro" id="IPR013085">
    <property type="entry name" value="U1-CZ_Znf_C2H2"/>
</dbReference>
<evidence type="ECO:0000256" key="10">
    <source>
        <dbReference type="ARBA" id="ARBA00023274"/>
    </source>
</evidence>
<reference evidence="14" key="1">
    <citation type="submission" date="2023-07" db="EMBL/GenBank/DDBJ databases">
        <authorList>
            <consortium name="CYATHOMIX"/>
        </authorList>
    </citation>
    <scope>NUCLEOTIDE SEQUENCE</scope>
    <source>
        <strain evidence="14">N/A</strain>
    </source>
</reference>
<comment type="subunit">
    <text evidence="12">U1 snRNP is composed of the 7 core Sm proteins B/B', D1, D2, D3, E, F and G that assemble in a heptameric protein ring on the Sm site of the small nuclear RNA to form the core snRNP, and at least 3 U1 snRNP-specific proteins U1-70K, U1-A and U1-C. U1-C interacts with U1 snRNA and the 5' splice-site region of the pre-mRNA.</text>
</comment>
<dbReference type="HAMAP" id="MF_03153">
    <property type="entry name" value="U1_C"/>
    <property type="match status" value="1"/>
</dbReference>
<keyword evidence="6 12" id="KW-0862">Zinc</keyword>
<keyword evidence="3" id="KW-0235">DNA replication</keyword>
<evidence type="ECO:0000256" key="9">
    <source>
        <dbReference type="ARBA" id="ARBA00023242"/>
    </source>
</evidence>
<comment type="subcellular location">
    <subcellularLocation>
        <location evidence="1 12">Nucleus</location>
    </subcellularLocation>
</comment>
<dbReference type="FunFam" id="3.30.160.60:FF:000059">
    <property type="entry name" value="U1 small nuclear ribonucleoprotein C"/>
    <property type="match status" value="1"/>
</dbReference>
<dbReference type="GO" id="GO:0030627">
    <property type="term" value="F:pre-mRNA 5'-splice site binding"/>
    <property type="evidence" value="ECO:0007669"/>
    <property type="project" value="InterPro"/>
</dbReference>
<sequence>MPKYYCDYCDTFLTHDSPSVRKTHNGGRKHKENVRMFYQRWMEEQAQKLVDATARAFTGGNTTKAMGKPLAMGAPMMPAMMGRPPIMSAPVAGMRGAMPPFGFPAAGTYSRRTAIDFGSRRPWLEKTNQAQITLIFAVPTAVVDQDVIREIFTQISNRSSKRSDFLFNVFDAFSIHRFEFDADCRKMLPVLKSSRVVSDVDKATLALRHRFQLVSQRVGRCRQLQSIRFSTVEALLSSSHRQSDVVVVGMLTQQKSHCFHIEDLTGSVQAKFDEDTKFQLGIFTEGSVAIFQGTYEASLFDVREVASVPIESAIDTRSTFGNVNWFGGDDAIAFRCNPKLCVAERSDPNAQIVLLSDVHLDDFKVMKAVYHMLSGFSNDPPLAFIFCGNFCSKPRQRDTMDILHKGFQRLANQLNDFADSFSSTHFVFVPGPDDPSFNMVLPRPHLPGVLFKYLEQIPNCLFVTNPVRMQYASQEIVVLRNDLVEKMCRHAVNTVSAQNISKSFARTILSQAHLSPLPAHVAPVLWEFDHVMTVHPIPDLLVVADQFNSFAETLADTVVCNPGSFSKNSFGFHVYFPFERKIEDSTINLIER</sequence>
<dbReference type="Pfam" id="PF06220">
    <property type="entry name" value="zf-U1"/>
    <property type="match status" value="1"/>
</dbReference>
<evidence type="ECO:0000256" key="5">
    <source>
        <dbReference type="ARBA" id="ARBA00022771"/>
    </source>
</evidence>
<dbReference type="InterPro" id="IPR036236">
    <property type="entry name" value="Znf_C2H2_sf"/>
</dbReference>
<comment type="caution">
    <text evidence="14">The sequence shown here is derived from an EMBL/GenBank/DDBJ whole genome shotgun (WGS) entry which is preliminary data.</text>
</comment>
<dbReference type="Gene3D" id="3.60.21.60">
    <property type="match status" value="1"/>
</dbReference>
<evidence type="ECO:0000256" key="3">
    <source>
        <dbReference type="ARBA" id="ARBA00022705"/>
    </source>
</evidence>
<organism evidence="14 15">
    <name type="scientific">Cylicocyclus nassatus</name>
    <name type="common">Nematode worm</name>
    <dbReference type="NCBI Taxonomy" id="53992"/>
    <lineage>
        <taxon>Eukaryota</taxon>
        <taxon>Metazoa</taxon>
        <taxon>Ecdysozoa</taxon>
        <taxon>Nematoda</taxon>
        <taxon>Chromadorea</taxon>
        <taxon>Rhabditida</taxon>
        <taxon>Rhabditina</taxon>
        <taxon>Rhabditomorpha</taxon>
        <taxon>Strongyloidea</taxon>
        <taxon>Strongylidae</taxon>
        <taxon>Cylicocyclus</taxon>
    </lineage>
</organism>
<dbReference type="GO" id="GO:0000387">
    <property type="term" value="P:spliceosomal snRNP assembly"/>
    <property type="evidence" value="ECO:0007669"/>
    <property type="project" value="UniProtKB-UniRule"/>
</dbReference>
<keyword evidence="10 12" id="KW-0687">Ribonucleoprotein</keyword>
<comment type="similarity">
    <text evidence="12">Belongs to the U1 small nuclear ribonucleoprotein C family.</text>
</comment>
<dbReference type="GO" id="GO:0003729">
    <property type="term" value="F:mRNA binding"/>
    <property type="evidence" value="ECO:0007669"/>
    <property type="project" value="UniProtKB-UniRule"/>
</dbReference>
<evidence type="ECO:0000256" key="2">
    <source>
        <dbReference type="ARBA" id="ARBA00009560"/>
    </source>
</evidence>
<dbReference type="EMBL" id="CATQJL010000305">
    <property type="protein sequence ID" value="CAJ0604456.1"/>
    <property type="molecule type" value="Genomic_DNA"/>
</dbReference>
<keyword evidence="9 12" id="KW-0539">Nucleus</keyword>
<evidence type="ECO:0000256" key="11">
    <source>
        <dbReference type="ARBA" id="ARBA00046357"/>
    </source>
</evidence>
<dbReference type="InterPro" id="IPR017340">
    <property type="entry name" value="U1_snRNP-C"/>
</dbReference>
<protein>
    <recommendedName>
        <fullName evidence="12">U1 small nuclear ribonucleoprotein C</fullName>
        <shortName evidence="12">U1 snRNP C</shortName>
        <shortName evidence="12">U1-C</shortName>
        <shortName evidence="12">U1C</shortName>
    </recommendedName>
</protein>
<evidence type="ECO:0000256" key="4">
    <source>
        <dbReference type="ARBA" id="ARBA00022723"/>
    </source>
</evidence>
<dbReference type="InterPro" id="IPR016266">
    <property type="entry name" value="POLE2"/>
</dbReference>
<dbReference type="InterPro" id="IPR000690">
    <property type="entry name" value="Matrin/U1-C_Znf_C2H2"/>
</dbReference>
<evidence type="ECO:0000313" key="14">
    <source>
        <dbReference type="EMBL" id="CAJ0604456.1"/>
    </source>
</evidence>
<evidence type="ECO:0000313" key="15">
    <source>
        <dbReference type="Proteomes" id="UP001176961"/>
    </source>
</evidence>
<dbReference type="GO" id="GO:0005685">
    <property type="term" value="C:U1 snRNP"/>
    <property type="evidence" value="ECO:0007669"/>
    <property type="project" value="UniProtKB-UniRule"/>
</dbReference>
<dbReference type="SMART" id="SM00451">
    <property type="entry name" value="ZnF_U1"/>
    <property type="match status" value="1"/>
</dbReference>
<dbReference type="InterPro" id="IPR003604">
    <property type="entry name" value="Matrin/U1-like-C_Znf_C2H2"/>
</dbReference>
<keyword evidence="7 12" id="KW-0694">RNA-binding</keyword>
<comment type="function">
    <text evidence="12">Component of the spliceosomal U1 snRNP, which is essential for recognition of the pre-mRNA 5' splice-site and the subsequent assembly of the spliceosome. U1-C is directly involved in initial 5' splice-site recognition for both constitutive and regulated alternative splicing. The interaction with the 5' splice-site seems to precede base-pairing between the pre-mRNA and the U1 snRNA. Stimulates commitment or early (E) complex formation by stabilizing the base pairing of the 5' end of the U1 snRNA and the 5' splice-site region.</text>
</comment>